<evidence type="ECO:0000313" key="1">
    <source>
        <dbReference type="EMBL" id="MCW4629708.1"/>
    </source>
</evidence>
<proteinExistence type="predicted"/>
<comment type="caution">
    <text evidence="1">The sequence shown here is derived from an EMBL/GenBank/DDBJ whole genome shotgun (WGS) entry which is preliminary data.</text>
</comment>
<sequence length="322" mass="35779">MNEDPKKVKFDLSIFNAINHGPLRQGKYNTTIELELTTGKHLFTSVPAVIGSFFHYKVYGHISIPYSYDSSTGYITICGPDATSGEQLVIHTCLEQHTKMTSQYNSKRFDTTEATPNMWTNFIDSNPTVKQMYQTTIRQVIDTLVNQLLDAGVQGVIQTGSAPVVNPYNFQDYKAMFAPEKADVEQPSLDDLLEVQSIVESTYYGTITWSLNYAFANIIGSTSDPKPQGYSSWIRLWADACNNGYGTTHCSSFNYADGHTPFNCNTTDFVGGHVIPGQSAKSVAKGGTAYIFPICKSHNNNDNVYMSSRYNPVGVVLHNYNQ</sequence>
<dbReference type="Proteomes" id="UP001431181">
    <property type="component" value="Unassembled WGS sequence"/>
</dbReference>
<evidence type="ECO:0000313" key="2">
    <source>
        <dbReference type="Proteomes" id="UP001431181"/>
    </source>
</evidence>
<gene>
    <name evidence="1" type="ORF">ONZ52_12365</name>
</gene>
<name>A0ABT3KGN4_9GAMM</name>
<dbReference type="RefSeq" id="WP_265218940.1">
    <property type="nucleotide sequence ID" value="NZ_JAPEUL010000007.1"/>
</dbReference>
<keyword evidence="2" id="KW-1185">Reference proteome</keyword>
<dbReference type="EMBL" id="JAPEUL010000007">
    <property type="protein sequence ID" value="MCW4629708.1"/>
    <property type="molecule type" value="Genomic_DNA"/>
</dbReference>
<reference evidence="1" key="1">
    <citation type="submission" date="2022-11" db="EMBL/GenBank/DDBJ databases">
        <title>Marinomonas sp. nov., isolated from marine algae.</title>
        <authorList>
            <person name="Choi D.G."/>
            <person name="Kim J.M."/>
            <person name="Lee J.K."/>
            <person name="Baek J.H."/>
            <person name="Jeon C.O."/>
        </authorList>
    </citation>
    <scope>NUCLEOTIDE SEQUENCE</scope>
    <source>
        <strain evidence="1">KJ51-3</strain>
    </source>
</reference>
<organism evidence="1 2">
    <name type="scientific">Marinomonas rhodophyticola</name>
    <dbReference type="NCBI Taxonomy" id="2992803"/>
    <lineage>
        <taxon>Bacteria</taxon>
        <taxon>Pseudomonadati</taxon>
        <taxon>Pseudomonadota</taxon>
        <taxon>Gammaproteobacteria</taxon>
        <taxon>Oceanospirillales</taxon>
        <taxon>Oceanospirillaceae</taxon>
        <taxon>Marinomonas</taxon>
    </lineage>
</organism>
<accession>A0ABT3KGN4</accession>
<protein>
    <submittedName>
        <fullName evidence="1">Uncharacterized protein</fullName>
    </submittedName>
</protein>